<dbReference type="FunFam" id="3.40.605.10:FF:000001">
    <property type="entry name" value="Aldehyde dehydrogenase 1"/>
    <property type="match status" value="1"/>
</dbReference>
<evidence type="ECO:0000313" key="7">
    <source>
        <dbReference type="EMBL" id="ABN94404.1"/>
    </source>
</evidence>
<keyword evidence="1 4" id="KW-0560">Oxidoreductase</keyword>
<organism evidence="7 8">
    <name type="scientific">Burkholderia pseudomallei (strain 1106a)</name>
    <dbReference type="NCBI Taxonomy" id="357348"/>
    <lineage>
        <taxon>Bacteria</taxon>
        <taxon>Pseudomonadati</taxon>
        <taxon>Pseudomonadota</taxon>
        <taxon>Betaproteobacteria</taxon>
        <taxon>Burkholderiales</taxon>
        <taxon>Burkholderiaceae</taxon>
        <taxon>Burkholderia</taxon>
        <taxon>pseudomallei group</taxon>
    </lineage>
</organism>
<dbReference type="InterPro" id="IPR015657">
    <property type="entry name" value="Aminobutyraldehyde_DH"/>
</dbReference>
<dbReference type="AlphaFoldDB" id="A3P2B8"/>
<dbReference type="InterPro" id="IPR016163">
    <property type="entry name" value="Ald_DH_C"/>
</dbReference>
<dbReference type="CDD" id="cd07092">
    <property type="entry name" value="ALDH_ABALDH-YdcW"/>
    <property type="match status" value="1"/>
</dbReference>
<dbReference type="FunFam" id="3.40.309.10:FF:000010">
    <property type="entry name" value="Gamma-aminobutyraldehyde dehydrogenase"/>
    <property type="match status" value="1"/>
</dbReference>
<dbReference type="PANTHER" id="PTHR11699">
    <property type="entry name" value="ALDEHYDE DEHYDROGENASE-RELATED"/>
    <property type="match status" value="1"/>
</dbReference>
<name>A3P2B8_BURP0</name>
<feature type="domain" description="Aldehyde dehydrogenase" evidence="6">
    <location>
        <begin position="57"/>
        <end position="510"/>
    </location>
</feature>
<dbReference type="GO" id="GO:0004030">
    <property type="term" value="F:aldehyde dehydrogenase [NAD(P)+] activity"/>
    <property type="evidence" value="ECO:0007669"/>
    <property type="project" value="UniProtKB-ARBA"/>
</dbReference>
<dbReference type="InterPro" id="IPR015590">
    <property type="entry name" value="Aldehyde_DH_dom"/>
</dbReference>
<dbReference type="Gene3D" id="3.40.605.10">
    <property type="entry name" value="Aldehyde Dehydrogenase, Chain A, domain 1"/>
    <property type="match status" value="1"/>
</dbReference>
<feature type="active site" evidence="3">
    <location>
        <position position="286"/>
    </location>
</feature>
<sequence>MHPVAAPHRDARRHRRNLRDSRGRARAHAARARATCPRSRGKRNMLINGLCIEGGGEPLSIVDPATGEPLAAPAAASAADLERAVAAAEAAFPAWRATTPATRASLLLALADEIDRQAGALARIESRNTGKPLHLVVQDELPAVADCFRFYAGAARTASGPSAGEYVEGHTSMVRRDPVGVVAQIAPWNYPLMMAAWKLAPALAAGNTIVFKPSEWTPLSIVALEAALARIFPAGVVNIVLGDGASVGRALATHPRVRMISLTGSVEAGKSVLAAAAGNLKRTHLELGGKAPVLVFDDADLDAAVAGIRYAGFYNAGQDCTAATRIYVQRGIYDTLAQRLADAASTLRVGPPDRADAEMGPLVSAAHRARVERFVREAAALRHARVLTGGAPLPGPGCYYAPTVIAGVRHDDAPMRREAFGPVVTLTPFDTESQALRWANDSEYGLASSVWTRDAARGMRLAACIDAGVTWVNAHFTYTADMPHGGTKQSGYGSDLSTLGLADYTQPRHVMWRH</sequence>
<evidence type="ECO:0000256" key="3">
    <source>
        <dbReference type="PROSITE-ProRule" id="PRU10007"/>
    </source>
</evidence>
<dbReference type="HOGENOM" id="CLU_005391_0_0_4"/>
<evidence type="ECO:0000256" key="1">
    <source>
        <dbReference type="ARBA" id="ARBA00023002"/>
    </source>
</evidence>
<evidence type="ECO:0000256" key="2">
    <source>
        <dbReference type="ARBA" id="ARBA00023027"/>
    </source>
</evidence>
<dbReference type="InterPro" id="IPR016162">
    <property type="entry name" value="Ald_DH_N"/>
</dbReference>
<dbReference type="EMBL" id="CP000573">
    <property type="protein sequence ID" value="ABN94404.1"/>
    <property type="molecule type" value="Genomic_DNA"/>
</dbReference>
<dbReference type="PROSITE" id="PS00070">
    <property type="entry name" value="ALDEHYDE_DEHYDR_CYS"/>
    <property type="match status" value="1"/>
</dbReference>
<evidence type="ECO:0000259" key="6">
    <source>
        <dbReference type="Pfam" id="PF00171"/>
    </source>
</evidence>
<comment type="similarity">
    <text evidence="4">Belongs to the aldehyde dehydrogenase family.</text>
</comment>
<proteinExistence type="inferred from homology"/>
<dbReference type="Pfam" id="PF00171">
    <property type="entry name" value="Aldedh"/>
    <property type="match status" value="1"/>
</dbReference>
<protein>
    <submittedName>
        <fullName evidence="7">Aldehyde dehydrogenase (NAD) family protein</fullName>
    </submittedName>
</protein>
<accession>A3P2B8</accession>
<evidence type="ECO:0000256" key="4">
    <source>
        <dbReference type="RuleBase" id="RU003345"/>
    </source>
</evidence>
<reference evidence="8" key="1">
    <citation type="submission" date="2007-02" db="EMBL/GenBank/DDBJ databases">
        <authorList>
            <person name="DeShazer D."/>
            <person name="Woods D.E."/>
            <person name="Nierman W.C."/>
        </authorList>
    </citation>
    <scope>NUCLEOTIDE SEQUENCE [LARGE SCALE GENOMIC DNA]</scope>
    <source>
        <strain evidence="8">1106a</strain>
    </source>
</reference>
<keyword evidence="2" id="KW-0520">NAD</keyword>
<evidence type="ECO:0000256" key="5">
    <source>
        <dbReference type="SAM" id="MobiDB-lite"/>
    </source>
</evidence>
<evidence type="ECO:0000313" key="8">
    <source>
        <dbReference type="Proteomes" id="UP000006738"/>
    </source>
</evidence>
<dbReference type="NCBIfam" id="NF010000">
    <property type="entry name" value="PRK13473.1"/>
    <property type="match status" value="1"/>
</dbReference>
<dbReference type="Gene3D" id="3.40.309.10">
    <property type="entry name" value="Aldehyde Dehydrogenase, Chain A, domain 2"/>
    <property type="match status" value="1"/>
</dbReference>
<dbReference type="PROSITE" id="PS00687">
    <property type="entry name" value="ALDEHYDE_DEHYDR_GLU"/>
    <property type="match status" value="1"/>
</dbReference>
<gene>
    <name evidence="7" type="ordered locus">BURPS1106A_A0435</name>
</gene>
<dbReference type="KEGG" id="bpl:BURPS1106A_A0435"/>
<dbReference type="InterPro" id="IPR016160">
    <property type="entry name" value="Ald_DH_CS_CYS"/>
</dbReference>
<feature type="region of interest" description="Disordered" evidence="5">
    <location>
        <begin position="1"/>
        <end position="38"/>
    </location>
</feature>
<dbReference type="Proteomes" id="UP000006738">
    <property type="component" value="Chromosome II"/>
</dbReference>
<dbReference type="InterPro" id="IPR029510">
    <property type="entry name" value="Ald_DH_CS_GLU"/>
</dbReference>
<dbReference type="InterPro" id="IPR016161">
    <property type="entry name" value="Ald_DH/histidinol_DH"/>
</dbReference>
<dbReference type="SUPFAM" id="SSF53720">
    <property type="entry name" value="ALDH-like"/>
    <property type="match status" value="1"/>
</dbReference>